<dbReference type="SUPFAM" id="SSF52317">
    <property type="entry name" value="Class I glutamine amidotransferase-like"/>
    <property type="match status" value="1"/>
</dbReference>
<dbReference type="InterPro" id="IPR044992">
    <property type="entry name" value="ChyE-like"/>
</dbReference>
<dbReference type="Gene3D" id="3.40.50.880">
    <property type="match status" value="1"/>
</dbReference>
<dbReference type="GO" id="GO:0005829">
    <property type="term" value="C:cytosol"/>
    <property type="evidence" value="ECO:0007669"/>
    <property type="project" value="TreeGrafter"/>
</dbReference>
<evidence type="ECO:0000259" key="1">
    <source>
        <dbReference type="Pfam" id="PF00117"/>
    </source>
</evidence>
<dbReference type="PANTHER" id="PTHR42695:SF5">
    <property type="entry name" value="GLUTAMINE AMIDOTRANSFERASE YLR126C-RELATED"/>
    <property type="match status" value="1"/>
</dbReference>
<name>A0A1H3GLA4_9EURY</name>
<accession>A0A1H3GLA4</accession>
<dbReference type="OrthoDB" id="7388at2157"/>
<dbReference type="PANTHER" id="PTHR42695">
    <property type="entry name" value="GLUTAMINE AMIDOTRANSFERASE YLR126C-RELATED"/>
    <property type="match status" value="1"/>
</dbReference>
<protein>
    <submittedName>
        <fullName evidence="2">GMP synthase (Glutamine-hydrolysing)</fullName>
    </submittedName>
</protein>
<dbReference type="AlphaFoldDB" id="A0A1H3GLA4"/>
<feature type="domain" description="Glutamine amidotransferase" evidence="1">
    <location>
        <begin position="24"/>
        <end position="181"/>
    </location>
</feature>
<keyword evidence="3" id="KW-1185">Reference proteome</keyword>
<gene>
    <name evidence="2" type="ORF">SAMN04487946_105242</name>
</gene>
<organism evidence="2 3">
    <name type="scientific">Halobellus clavatus</name>
    <dbReference type="NCBI Taxonomy" id="660517"/>
    <lineage>
        <taxon>Archaea</taxon>
        <taxon>Methanobacteriati</taxon>
        <taxon>Methanobacteriota</taxon>
        <taxon>Stenosarchaea group</taxon>
        <taxon>Halobacteria</taxon>
        <taxon>Halobacteriales</taxon>
        <taxon>Haloferacaceae</taxon>
        <taxon>Halobellus</taxon>
    </lineage>
</organism>
<dbReference type="Proteomes" id="UP000199170">
    <property type="component" value="Unassembled WGS sequence"/>
</dbReference>
<evidence type="ECO:0000313" key="2">
    <source>
        <dbReference type="EMBL" id="SDY04103.1"/>
    </source>
</evidence>
<dbReference type="PROSITE" id="PS51273">
    <property type="entry name" value="GATASE_TYPE_1"/>
    <property type="match status" value="1"/>
</dbReference>
<dbReference type="STRING" id="660517.SAMN04487946_105242"/>
<reference evidence="3" key="1">
    <citation type="submission" date="2016-10" db="EMBL/GenBank/DDBJ databases">
        <authorList>
            <person name="Varghese N."/>
            <person name="Submissions S."/>
        </authorList>
    </citation>
    <scope>NUCLEOTIDE SEQUENCE [LARGE SCALE GENOMIC DNA]</scope>
    <source>
        <strain evidence="3">CGMCC 1.10118</strain>
    </source>
</reference>
<dbReference type="Pfam" id="PF00117">
    <property type="entry name" value="GATase"/>
    <property type="match status" value="1"/>
</dbReference>
<dbReference type="InterPro" id="IPR017926">
    <property type="entry name" value="GATASE"/>
</dbReference>
<evidence type="ECO:0000313" key="3">
    <source>
        <dbReference type="Proteomes" id="UP000199170"/>
    </source>
</evidence>
<proteinExistence type="predicted"/>
<dbReference type="EMBL" id="FNPB01000005">
    <property type="protein sequence ID" value="SDY04103.1"/>
    <property type="molecule type" value="Genomic_DNA"/>
</dbReference>
<dbReference type="CDD" id="cd01741">
    <property type="entry name" value="GATase1_1"/>
    <property type="match status" value="1"/>
</dbReference>
<dbReference type="InterPro" id="IPR029062">
    <property type="entry name" value="Class_I_gatase-like"/>
</dbReference>
<sequence length="245" mass="27148">MTTPHIALFDASVGPTPAERNFRRELDAQVTSFKVSESEFPEWPGADGSWAYDAAVISGSQTSVYDTEPWMETLEELVRDLHELGVPMLGVCWGHQFLAQALGGCVASMDRYELGYRSIERYDESPLFEDFPAEFVAFETHSDEVVRLPHGAVELAGNDRSCQAFSLGPTFGVQFHPEYDIETVRSVTEGKRSEGIDPERIDAVLADATPERHAETQTAARVFENFLTVVEAVDGQPPETVEVES</sequence>
<dbReference type="RefSeq" id="WP_089767055.1">
    <property type="nucleotide sequence ID" value="NZ_FNPB01000005.1"/>
</dbReference>